<gene>
    <name evidence="2" type="ORF">SAMN04489858_105110</name>
</gene>
<proteinExistence type="predicted"/>
<dbReference type="EMBL" id="FOHO01000005">
    <property type="protein sequence ID" value="SET43456.1"/>
    <property type="molecule type" value="Genomic_DNA"/>
</dbReference>
<protein>
    <submittedName>
        <fullName evidence="2">SH3 domain-containing protein</fullName>
    </submittedName>
</protein>
<evidence type="ECO:0000313" key="3">
    <source>
        <dbReference type="Proteomes" id="UP000199180"/>
    </source>
</evidence>
<organism evidence="2 3">
    <name type="scientific">Paracoccus homiensis</name>
    <dbReference type="NCBI Taxonomy" id="364199"/>
    <lineage>
        <taxon>Bacteria</taxon>
        <taxon>Pseudomonadati</taxon>
        <taxon>Pseudomonadota</taxon>
        <taxon>Alphaproteobacteria</taxon>
        <taxon>Rhodobacterales</taxon>
        <taxon>Paracoccaceae</taxon>
        <taxon>Paracoccus</taxon>
    </lineage>
</organism>
<sequence>MWKMVVAVGIACGTGLPMSAQQLDVPVVEHEGDGQAASCGLSEVRGLKAGGDGFLAIRSGPGTTYRKIGELHNGDRVNQFSAQGDWVGIATSDGIIDQPGVCANDGPARKLTGTGLGWVHSDWLLWIAP</sequence>
<name>A0A1I0EDW0_9RHOB</name>
<dbReference type="InterPro" id="IPR003646">
    <property type="entry name" value="SH3-like_bac-type"/>
</dbReference>
<accession>A0A1I0EDW0</accession>
<keyword evidence="3" id="KW-1185">Reference proteome</keyword>
<evidence type="ECO:0000259" key="1">
    <source>
        <dbReference type="Pfam" id="PF08239"/>
    </source>
</evidence>
<dbReference type="Pfam" id="PF08239">
    <property type="entry name" value="SH3_3"/>
    <property type="match status" value="1"/>
</dbReference>
<dbReference type="Gene3D" id="2.30.30.40">
    <property type="entry name" value="SH3 Domains"/>
    <property type="match status" value="1"/>
</dbReference>
<dbReference type="RefSeq" id="WP_090734200.1">
    <property type="nucleotide sequence ID" value="NZ_FOHO01000005.1"/>
</dbReference>
<dbReference type="STRING" id="364199.SAMN04489858_105110"/>
<reference evidence="2 3" key="1">
    <citation type="submission" date="2016-10" db="EMBL/GenBank/DDBJ databases">
        <authorList>
            <person name="de Groot N.N."/>
        </authorList>
    </citation>
    <scope>NUCLEOTIDE SEQUENCE [LARGE SCALE GENOMIC DNA]</scope>
    <source>
        <strain evidence="2 3">DSM 17862</strain>
    </source>
</reference>
<evidence type="ECO:0000313" key="2">
    <source>
        <dbReference type="EMBL" id="SET43456.1"/>
    </source>
</evidence>
<dbReference type="OrthoDB" id="9816009at2"/>
<dbReference type="AlphaFoldDB" id="A0A1I0EDW0"/>
<dbReference type="Proteomes" id="UP000199180">
    <property type="component" value="Unassembled WGS sequence"/>
</dbReference>
<feature type="domain" description="SH3b" evidence="1">
    <location>
        <begin position="55"/>
        <end position="124"/>
    </location>
</feature>